<evidence type="ECO:0000256" key="1">
    <source>
        <dbReference type="SAM" id="Phobius"/>
    </source>
</evidence>
<gene>
    <name evidence="4" type="ORF">NPE20_22485</name>
</gene>
<accession>A0ABT1T813</accession>
<evidence type="ECO:0000259" key="2">
    <source>
        <dbReference type="Pfam" id="PF04773"/>
    </source>
</evidence>
<dbReference type="EMBL" id="JANHOH010000009">
    <property type="protein sequence ID" value="MCQ6960765.1"/>
    <property type="molecule type" value="Genomic_DNA"/>
</dbReference>
<dbReference type="PANTHER" id="PTHR30273:SF2">
    <property type="entry name" value="PROTEIN FECR"/>
    <property type="match status" value="1"/>
</dbReference>
<proteinExistence type="predicted"/>
<feature type="transmembrane region" description="Helical" evidence="1">
    <location>
        <begin position="78"/>
        <end position="95"/>
    </location>
</feature>
<sequence>MTENKRILELATKWLAGTITDREKKEFASWYNSYDDTYFQSSATGEDALKERMFSRISAEAKLSNKGPESVHRIRRRWPLGIAASFLIVLSVLFLCRPFNKADKVVAVQPKVPTLTLANGQTIALNTQQKGITAGHNIRYLSGEPVVLSDKYAAHSKQKRDFNQNLRLTTPKGLIYELVLPDGSRVILNAGSTLSYPSEFAANERVVELEGEAFFEISKLNRPATVARKGQKAAVAQVPFKVKTAGQIVEVFGTKFNVNAYMDDGATQTTLVEGVVRVSAEGVSNGSARLSPGEQAQSDAQGISVRVVDTEHYTSWRNGYFYFDNAGIPAVLAQMQRWYDFNTDYESTIPDQVFSGKIPRNINLAQALNILRRAGINIRLIDDHQVVITSPKKNQ</sequence>
<reference evidence="4 5" key="1">
    <citation type="submission" date="2022-07" db="EMBL/GenBank/DDBJ databases">
        <title>Mucilaginibacter sp. JC4.</title>
        <authorList>
            <person name="Le V."/>
            <person name="Ko S.-R."/>
            <person name="Ahn C.-Y."/>
            <person name="Oh H.-M."/>
        </authorList>
    </citation>
    <scope>NUCLEOTIDE SEQUENCE [LARGE SCALE GENOMIC DNA]</scope>
    <source>
        <strain evidence="4 5">JC4</strain>
    </source>
</reference>
<keyword evidence="1" id="KW-0472">Membrane</keyword>
<protein>
    <submittedName>
        <fullName evidence="4">DUF4974 domain-containing protein</fullName>
    </submittedName>
</protein>
<evidence type="ECO:0000313" key="4">
    <source>
        <dbReference type="EMBL" id="MCQ6960765.1"/>
    </source>
</evidence>
<organism evidence="4 5">
    <name type="scientific">Mucilaginibacter aquariorum</name>
    <dbReference type="NCBI Taxonomy" id="2967225"/>
    <lineage>
        <taxon>Bacteria</taxon>
        <taxon>Pseudomonadati</taxon>
        <taxon>Bacteroidota</taxon>
        <taxon>Sphingobacteriia</taxon>
        <taxon>Sphingobacteriales</taxon>
        <taxon>Sphingobacteriaceae</taxon>
        <taxon>Mucilaginibacter</taxon>
    </lineage>
</organism>
<dbReference type="RefSeq" id="WP_256540947.1">
    <property type="nucleotide sequence ID" value="NZ_JANHOH010000009.1"/>
</dbReference>
<keyword evidence="5" id="KW-1185">Reference proteome</keyword>
<dbReference type="Gene3D" id="2.60.120.1440">
    <property type="match status" value="1"/>
</dbReference>
<name>A0ABT1T813_9SPHI</name>
<dbReference type="Pfam" id="PF16344">
    <property type="entry name" value="FecR_C"/>
    <property type="match status" value="1"/>
</dbReference>
<keyword evidence="1" id="KW-1133">Transmembrane helix</keyword>
<dbReference type="InterPro" id="IPR006860">
    <property type="entry name" value="FecR"/>
</dbReference>
<evidence type="ECO:0000313" key="5">
    <source>
        <dbReference type="Proteomes" id="UP001204376"/>
    </source>
</evidence>
<feature type="domain" description="FecR protein" evidence="2">
    <location>
        <begin position="168"/>
        <end position="277"/>
    </location>
</feature>
<dbReference type="Proteomes" id="UP001204376">
    <property type="component" value="Unassembled WGS sequence"/>
</dbReference>
<keyword evidence="1" id="KW-0812">Transmembrane</keyword>
<evidence type="ECO:0000259" key="3">
    <source>
        <dbReference type="Pfam" id="PF16344"/>
    </source>
</evidence>
<dbReference type="PANTHER" id="PTHR30273">
    <property type="entry name" value="PERIPLASMIC SIGNAL SENSOR AND SIGMA FACTOR ACTIVATOR FECR-RELATED"/>
    <property type="match status" value="1"/>
</dbReference>
<comment type="caution">
    <text evidence="4">The sequence shown here is derived from an EMBL/GenBank/DDBJ whole genome shotgun (WGS) entry which is preliminary data.</text>
</comment>
<dbReference type="InterPro" id="IPR012373">
    <property type="entry name" value="Ferrdict_sens_TM"/>
</dbReference>
<dbReference type="Pfam" id="PF04773">
    <property type="entry name" value="FecR"/>
    <property type="match status" value="1"/>
</dbReference>
<dbReference type="Gene3D" id="3.55.50.30">
    <property type="match status" value="1"/>
</dbReference>
<dbReference type="InterPro" id="IPR032508">
    <property type="entry name" value="FecR_C"/>
</dbReference>
<feature type="domain" description="Protein FecR C-terminal" evidence="3">
    <location>
        <begin position="320"/>
        <end position="388"/>
    </location>
</feature>